<dbReference type="GO" id="GO:0005886">
    <property type="term" value="C:plasma membrane"/>
    <property type="evidence" value="ECO:0007669"/>
    <property type="project" value="Ensembl"/>
</dbReference>
<dbReference type="Pfam" id="PF00020">
    <property type="entry name" value="TNFR_c6"/>
    <property type="match status" value="2"/>
</dbReference>
<dbReference type="GO" id="GO:0009986">
    <property type="term" value="C:cell surface"/>
    <property type="evidence" value="ECO:0007669"/>
    <property type="project" value="TreeGrafter"/>
</dbReference>
<keyword evidence="2" id="KW-0053">Apoptosis</keyword>
<dbReference type="AlphaFoldDB" id="A0A3B3BAK3"/>
<evidence type="ECO:0000259" key="11">
    <source>
        <dbReference type="PROSITE" id="PS50017"/>
    </source>
</evidence>
<feature type="domain" description="TNFR-Cys" evidence="12">
    <location>
        <begin position="116"/>
        <end position="156"/>
    </location>
</feature>
<dbReference type="PANTHER" id="PTHR46330:SF6">
    <property type="entry name" value="HEMATOPOIETIC DEATH RECEPTOR-RELATED"/>
    <property type="match status" value="1"/>
</dbReference>
<feature type="disulfide bond" evidence="9">
    <location>
        <begin position="135"/>
        <end position="148"/>
    </location>
</feature>
<dbReference type="PANTHER" id="PTHR46330">
    <property type="entry name" value="TUMOR NECROSIS FACTOR RECEPTOR SUPERFAMILY MEMBER 10B"/>
    <property type="match status" value="1"/>
</dbReference>
<keyword evidence="5 10" id="KW-0472">Membrane</keyword>
<evidence type="ECO:0000313" key="14">
    <source>
        <dbReference type="Proteomes" id="UP000261560"/>
    </source>
</evidence>
<feature type="disulfide bond" evidence="9">
    <location>
        <begin position="97"/>
        <end position="115"/>
    </location>
</feature>
<dbReference type="InterPro" id="IPR000488">
    <property type="entry name" value="Death_dom"/>
</dbReference>
<dbReference type="Gene3D" id="1.10.533.10">
    <property type="entry name" value="Death Domain, Fas"/>
    <property type="match status" value="1"/>
</dbReference>
<dbReference type="SUPFAM" id="SSF57586">
    <property type="entry name" value="TNF receptor-like"/>
    <property type="match status" value="2"/>
</dbReference>
<reference evidence="13" key="1">
    <citation type="submission" date="2025-08" db="UniProtKB">
        <authorList>
            <consortium name="Ensembl"/>
        </authorList>
    </citation>
    <scope>IDENTIFICATION</scope>
</reference>
<dbReference type="GeneTree" id="ENSGT00940000165531"/>
<dbReference type="PROSITE" id="PS50050">
    <property type="entry name" value="TNFR_NGFR_2"/>
    <property type="match status" value="2"/>
</dbReference>
<dbReference type="GeneID" id="112148678"/>
<keyword evidence="10" id="KW-0812">Transmembrane</keyword>
<feature type="domain" description="TNFR-Cys" evidence="12">
    <location>
        <begin position="75"/>
        <end position="115"/>
    </location>
</feature>
<organism evidence="13 14">
    <name type="scientific">Oryzias melastigma</name>
    <name type="common">Marine medaka</name>
    <dbReference type="NCBI Taxonomy" id="30732"/>
    <lineage>
        <taxon>Eukaryota</taxon>
        <taxon>Metazoa</taxon>
        <taxon>Chordata</taxon>
        <taxon>Craniata</taxon>
        <taxon>Vertebrata</taxon>
        <taxon>Euteleostomi</taxon>
        <taxon>Actinopterygii</taxon>
        <taxon>Neopterygii</taxon>
        <taxon>Teleostei</taxon>
        <taxon>Neoteleostei</taxon>
        <taxon>Acanthomorphata</taxon>
        <taxon>Ovalentaria</taxon>
        <taxon>Atherinomorphae</taxon>
        <taxon>Beloniformes</taxon>
        <taxon>Adrianichthyidae</taxon>
        <taxon>Oryziinae</taxon>
        <taxon>Oryzias</taxon>
    </lineage>
</organism>
<dbReference type="InterPro" id="IPR001368">
    <property type="entry name" value="TNFR/NGFR_Cys_rich_reg"/>
</dbReference>
<evidence type="ECO:0000256" key="8">
    <source>
        <dbReference type="ARBA" id="ARBA00023180"/>
    </source>
</evidence>
<keyword evidence="7" id="KW-0675">Receptor</keyword>
<evidence type="ECO:0000256" key="3">
    <source>
        <dbReference type="ARBA" id="ARBA00022729"/>
    </source>
</evidence>
<dbReference type="Pfam" id="PF00531">
    <property type="entry name" value="Death"/>
    <property type="match status" value="1"/>
</dbReference>
<evidence type="ECO:0000256" key="7">
    <source>
        <dbReference type="ARBA" id="ARBA00023170"/>
    </source>
</evidence>
<dbReference type="OMA" id="HEDRIHY"/>
<dbReference type="Proteomes" id="UP000261560">
    <property type="component" value="Unplaced"/>
</dbReference>
<dbReference type="PROSITE" id="PS50017">
    <property type="entry name" value="DEATH_DOMAIN"/>
    <property type="match status" value="1"/>
</dbReference>
<feature type="disulfide bond" evidence="9">
    <location>
        <begin position="138"/>
        <end position="156"/>
    </location>
</feature>
<dbReference type="STRING" id="30732.ENSOMEP00000002611"/>
<feature type="repeat" description="TNFR-Cys" evidence="9">
    <location>
        <begin position="75"/>
        <end position="115"/>
    </location>
</feature>
<evidence type="ECO:0000256" key="2">
    <source>
        <dbReference type="ARBA" id="ARBA00022703"/>
    </source>
</evidence>
<dbReference type="KEGG" id="oml:112148678"/>
<evidence type="ECO:0000259" key="12">
    <source>
        <dbReference type="PROSITE" id="PS50050"/>
    </source>
</evidence>
<keyword evidence="6 9" id="KW-1015">Disulfide bond</keyword>
<dbReference type="InterPro" id="IPR011029">
    <property type="entry name" value="DEATH-like_dom_sf"/>
</dbReference>
<evidence type="ECO:0000256" key="1">
    <source>
        <dbReference type="ARBA" id="ARBA00004370"/>
    </source>
</evidence>
<accession>A0A3B3BAK3</accession>
<dbReference type="PaxDb" id="30732-ENSOMEP00000002611"/>
<keyword evidence="4" id="KW-0677">Repeat</keyword>
<keyword evidence="10" id="KW-1133">Transmembrane helix</keyword>
<feature type="transmembrane region" description="Helical" evidence="10">
    <location>
        <begin position="6"/>
        <end position="25"/>
    </location>
</feature>
<proteinExistence type="predicted"/>
<dbReference type="InterPro" id="IPR052491">
    <property type="entry name" value="TNFRSF10"/>
</dbReference>
<feature type="repeat" description="TNFR-Cys" evidence="9">
    <location>
        <begin position="116"/>
        <end position="156"/>
    </location>
</feature>
<feature type="disulfide bond" evidence="9">
    <location>
        <begin position="94"/>
        <end position="107"/>
    </location>
</feature>
<evidence type="ECO:0000256" key="10">
    <source>
        <dbReference type="SAM" id="Phobius"/>
    </source>
</evidence>
<dbReference type="SMART" id="SM00208">
    <property type="entry name" value="TNFR"/>
    <property type="match status" value="3"/>
</dbReference>
<feature type="disulfide bond" evidence="9">
    <location>
        <begin position="76"/>
        <end position="91"/>
    </location>
</feature>
<evidence type="ECO:0000313" key="13">
    <source>
        <dbReference type="Ensembl" id="ENSOMEP00000002611.1"/>
    </source>
</evidence>
<evidence type="ECO:0000256" key="6">
    <source>
        <dbReference type="ARBA" id="ARBA00023157"/>
    </source>
</evidence>
<dbReference type="GO" id="GO:0043065">
    <property type="term" value="P:positive regulation of apoptotic process"/>
    <property type="evidence" value="ECO:0007669"/>
    <property type="project" value="Ensembl"/>
</dbReference>
<sequence length="339" mass="37685">MEVCRLLVSVGCFAYFIPLTATYRLPGLMVRRARQSGSCGENEYPNGNICCLNCESGTSLKSACTTSGQKGTCEECALGTFTEHDNHLTKCVDCAKCGPDQEVAEPCTNTQNTKCRCKAGRFCNPDEACEVCRKCLTCKSDERTVRNCTSTSDTVCKKIHPKTETSSDATVIASIVVVAVVLLVAGVIFAIYKKKYGCRGPSGASPKVPQTDYGRNGSIPLISVSLQEEEELPTLIPVNGEQSLRSCFEFFEELDVDFHKKFFRRLEFTDNAIKSKEGLPYDDRIHELLNSWVEREGKKASLNELLRVLVDLNQRRTAEKIMKKVLDNGQYYTESKDIL</sequence>
<dbReference type="CTD" id="373093"/>
<keyword evidence="14" id="KW-1185">Reference proteome</keyword>
<keyword evidence="3" id="KW-0732">Signal</keyword>
<dbReference type="Ensembl" id="ENSOMET00000012202.1">
    <property type="protein sequence ID" value="ENSOMEP00000002611.1"/>
    <property type="gene ID" value="ENSOMEG00000003556.1"/>
</dbReference>
<evidence type="ECO:0000256" key="9">
    <source>
        <dbReference type="PROSITE-ProRule" id="PRU00206"/>
    </source>
</evidence>
<reference evidence="13" key="2">
    <citation type="submission" date="2025-09" db="UniProtKB">
        <authorList>
            <consortium name="Ensembl"/>
        </authorList>
    </citation>
    <scope>IDENTIFICATION</scope>
</reference>
<name>A0A3B3BAK3_ORYME</name>
<evidence type="ECO:0000256" key="4">
    <source>
        <dbReference type="ARBA" id="ARBA00022737"/>
    </source>
</evidence>
<protein>
    <submittedName>
        <fullName evidence="13">Hematopoietic death receptor</fullName>
    </submittedName>
</protein>
<feature type="domain" description="Death" evidence="11">
    <location>
        <begin position="260"/>
        <end position="325"/>
    </location>
</feature>
<evidence type="ECO:0000256" key="5">
    <source>
        <dbReference type="ARBA" id="ARBA00023136"/>
    </source>
</evidence>
<dbReference type="GO" id="GO:0036462">
    <property type="term" value="P:TRAIL-activated apoptotic signaling pathway"/>
    <property type="evidence" value="ECO:0007669"/>
    <property type="project" value="TreeGrafter"/>
</dbReference>
<dbReference type="SUPFAM" id="SSF47986">
    <property type="entry name" value="DEATH domain"/>
    <property type="match status" value="1"/>
</dbReference>
<keyword evidence="8" id="KW-0325">Glycoprotein</keyword>
<feature type="disulfide bond" evidence="9">
    <location>
        <begin position="117"/>
        <end position="132"/>
    </location>
</feature>
<dbReference type="Gene3D" id="2.10.50.10">
    <property type="entry name" value="Tumor Necrosis Factor Receptor, subunit A, domain 2"/>
    <property type="match status" value="3"/>
</dbReference>
<dbReference type="OrthoDB" id="8848202at2759"/>
<feature type="transmembrane region" description="Helical" evidence="10">
    <location>
        <begin position="169"/>
        <end position="192"/>
    </location>
</feature>
<dbReference type="RefSeq" id="XP_024131713.1">
    <property type="nucleotide sequence ID" value="XM_024275945.2"/>
</dbReference>
<dbReference type="PROSITE" id="PS00652">
    <property type="entry name" value="TNFR_NGFR_1"/>
    <property type="match status" value="1"/>
</dbReference>
<comment type="subcellular location">
    <subcellularLocation>
        <location evidence="1">Membrane</location>
    </subcellularLocation>
</comment>